<gene>
    <name evidence="3" type="ORF">S01H1_50376</name>
</gene>
<dbReference type="PANTHER" id="PTHR43065">
    <property type="entry name" value="SENSOR HISTIDINE KINASE"/>
    <property type="match status" value="1"/>
</dbReference>
<evidence type="ECO:0000259" key="2">
    <source>
        <dbReference type="PROSITE" id="PS50110"/>
    </source>
</evidence>
<feature type="non-terminal residue" evidence="3">
    <location>
        <position position="1"/>
    </location>
</feature>
<organism evidence="3">
    <name type="scientific">marine sediment metagenome</name>
    <dbReference type="NCBI Taxonomy" id="412755"/>
    <lineage>
        <taxon>unclassified sequences</taxon>
        <taxon>metagenomes</taxon>
        <taxon>ecological metagenomes</taxon>
    </lineage>
</organism>
<protein>
    <recommendedName>
        <fullName evidence="2">Response regulatory domain-containing protein</fullName>
    </recommendedName>
</protein>
<evidence type="ECO:0000313" key="3">
    <source>
        <dbReference type="EMBL" id="GAG27981.1"/>
    </source>
</evidence>
<keyword evidence="1" id="KW-0175">Coiled coil</keyword>
<dbReference type="Pfam" id="PF00512">
    <property type="entry name" value="HisKA"/>
    <property type="match status" value="1"/>
</dbReference>
<dbReference type="SUPFAM" id="SSF47384">
    <property type="entry name" value="Homodimeric domain of signal transducing histidine kinase"/>
    <property type="match status" value="1"/>
</dbReference>
<dbReference type="Pfam" id="PF00072">
    <property type="entry name" value="Response_reg"/>
    <property type="match status" value="1"/>
</dbReference>
<feature type="coiled-coil region" evidence="1">
    <location>
        <begin position="96"/>
        <end position="166"/>
    </location>
</feature>
<dbReference type="Gene3D" id="1.10.287.130">
    <property type="match status" value="1"/>
</dbReference>
<comment type="caution">
    <text evidence="3">The sequence shown here is derived from an EMBL/GenBank/DDBJ whole genome shotgun (WGS) entry which is preliminary data.</text>
</comment>
<name>X0XT12_9ZZZZ</name>
<proteinExistence type="predicted"/>
<dbReference type="AlphaFoldDB" id="X0XT12"/>
<evidence type="ECO:0000256" key="1">
    <source>
        <dbReference type="SAM" id="Coils"/>
    </source>
</evidence>
<sequence length="261" mass="29689">NAELECADQLSAGLKRLAEDDIDIVLLDLTLPDSHDLDTFTSVHAQAPEMPIVVLTGLEDEKLAVEAVGKGAQDYLVKGQLDSNLLKRSMLYAIERKQVQEELRKSREHLGELVEERTAELKKTNEQLRKEIAERKQAEKALRRTYEDLEITHRQLEESQAQLIQTEKMSALGTLVAGTAHELNNPMMGILNFAAHCIKHTSEEDRLYTVLQDIEREAKRCAEIVRNLLTFSHTEKDDDKAYEKESLAEILGRVLKLLSYR</sequence>
<accession>X0XT12</accession>
<dbReference type="GO" id="GO:0000155">
    <property type="term" value="F:phosphorelay sensor kinase activity"/>
    <property type="evidence" value="ECO:0007669"/>
    <property type="project" value="InterPro"/>
</dbReference>
<dbReference type="InterPro" id="IPR036097">
    <property type="entry name" value="HisK_dim/P_sf"/>
</dbReference>
<feature type="non-terminal residue" evidence="3">
    <location>
        <position position="261"/>
    </location>
</feature>
<dbReference type="PROSITE" id="PS50110">
    <property type="entry name" value="RESPONSE_REGULATORY"/>
    <property type="match status" value="1"/>
</dbReference>
<dbReference type="InterPro" id="IPR011006">
    <property type="entry name" value="CheY-like_superfamily"/>
</dbReference>
<dbReference type="SUPFAM" id="SSF52172">
    <property type="entry name" value="CheY-like"/>
    <property type="match status" value="1"/>
</dbReference>
<dbReference type="PANTHER" id="PTHR43065:SF42">
    <property type="entry name" value="TWO-COMPONENT SENSOR PPRA"/>
    <property type="match status" value="1"/>
</dbReference>
<dbReference type="CDD" id="cd00082">
    <property type="entry name" value="HisKA"/>
    <property type="match status" value="1"/>
</dbReference>
<feature type="domain" description="Response regulatory" evidence="2">
    <location>
        <begin position="1"/>
        <end position="93"/>
    </location>
</feature>
<reference evidence="3" key="1">
    <citation type="journal article" date="2014" name="Front. Microbiol.">
        <title>High frequency of phylogenetically diverse reductive dehalogenase-homologous genes in deep subseafloor sedimentary metagenomes.</title>
        <authorList>
            <person name="Kawai M."/>
            <person name="Futagami T."/>
            <person name="Toyoda A."/>
            <person name="Takaki Y."/>
            <person name="Nishi S."/>
            <person name="Hori S."/>
            <person name="Arai W."/>
            <person name="Tsubouchi T."/>
            <person name="Morono Y."/>
            <person name="Uchiyama I."/>
            <person name="Ito T."/>
            <person name="Fujiyama A."/>
            <person name="Inagaki F."/>
            <person name="Takami H."/>
        </authorList>
    </citation>
    <scope>NUCLEOTIDE SEQUENCE</scope>
    <source>
        <strain evidence="3">Expedition CK06-06</strain>
    </source>
</reference>
<dbReference type="Gene3D" id="3.40.50.2300">
    <property type="match status" value="1"/>
</dbReference>
<dbReference type="InterPro" id="IPR003661">
    <property type="entry name" value="HisK_dim/P_dom"/>
</dbReference>
<dbReference type="EMBL" id="BARS01032457">
    <property type="protein sequence ID" value="GAG27981.1"/>
    <property type="molecule type" value="Genomic_DNA"/>
</dbReference>
<dbReference type="SMART" id="SM00388">
    <property type="entry name" value="HisKA"/>
    <property type="match status" value="1"/>
</dbReference>
<dbReference type="InterPro" id="IPR001789">
    <property type="entry name" value="Sig_transdc_resp-reg_receiver"/>
</dbReference>
<dbReference type="CDD" id="cd00156">
    <property type="entry name" value="REC"/>
    <property type="match status" value="1"/>
</dbReference>